<organism evidence="2 3">
    <name type="scientific">Panagrolaimus superbus</name>
    <dbReference type="NCBI Taxonomy" id="310955"/>
    <lineage>
        <taxon>Eukaryota</taxon>
        <taxon>Metazoa</taxon>
        <taxon>Ecdysozoa</taxon>
        <taxon>Nematoda</taxon>
        <taxon>Chromadorea</taxon>
        <taxon>Rhabditida</taxon>
        <taxon>Tylenchina</taxon>
        <taxon>Panagrolaimomorpha</taxon>
        <taxon>Panagrolaimoidea</taxon>
        <taxon>Panagrolaimidae</taxon>
        <taxon>Panagrolaimus</taxon>
    </lineage>
</organism>
<feature type="region of interest" description="Disordered" evidence="1">
    <location>
        <begin position="20"/>
        <end position="51"/>
    </location>
</feature>
<keyword evidence="2" id="KW-1185">Reference proteome</keyword>
<protein>
    <submittedName>
        <fullName evidence="3">Uncharacterized protein</fullName>
    </submittedName>
</protein>
<evidence type="ECO:0000256" key="1">
    <source>
        <dbReference type="SAM" id="MobiDB-lite"/>
    </source>
</evidence>
<name>A0A914YNI0_9BILA</name>
<sequence>MTQLPGLPGFPTGPFVGVNPIPELPPIPESRLDGKYDNDGNFVPNSTPKPDKQILENRVSIYFKSV</sequence>
<dbReference type="WBParaSite" id="PSU_v2.g20523.t1">
    <property type="protein sequence ID" value="PSU_v2.g20523.t1"/>
    <property type="gene ID" value="PSU_v2.g20523"/>
</dbReference>
<reference evidence="3" key="1">
    <citation type="submission" date="2022-11" db="UniProtKB">
        <authorList>
            <consortium name="WormBaseParasite"/>
        </authorList>
    </citation>
    <scope>IDENTIFICATION</scope>
</reference>
<evidence type="ECO:0000313" key="2">
    <source>
        <dbReference type="Proteomes" id="UP000887577"/>
    </source>
</evidence>
<dbReference type="AlphaFoldDB" id="A0A914YNI0"/>
<proteinExistence type="predicted"/>
<dbReference type="Proteomes" id="UP000887577">
    <property type="component" value="Unplaced"/>
</dbReference>
<evidence type="ECO:0000313" key="3">
    <source>
        <dbReference type="WBParaSite" id="PSU_v2.g20523.t1"/>
    </source>
</evidence>
<accession>A0A914YNI0</accession>